<sequence length="169" mass="18135">MELIQTIEQWAWIGWLVLILVFLVIEMLTLDFTFLMLSIGGLAGLGADLLGAPIWLQVIIAAAAGAALVLFLRPPLLRRLRRGEDATPSNVDRLIGLSGTVVSTVGMHSGQVKLANGDVWTARADSHQSADSVELEPGTRVLVSRIDGATAIVRTPEPLAPQAPEEPRL</sequence>
<dbReference type="InterPro" id="IPR052165">
    <property type="entry name" value="Membrane_assoc_protease"/>
</dbReference>
<evidence type="ECO:0000256" key="1">
    <source>
        <dbReference type="ARBA" id="ARBA00004141"/>
    </source>
</evidence>
<dbReference type="InterPro" id="IPR012340">
    <property type="entry name" value="NA-bd_OB-fold"/>
</dbReference>
<name>A0ABR8NJP9_9MICO</name>
<accession>A0ABR8NJP9</accession>
<reference evidence="7 8" key="1">
    <citation type="submission" date="2020-09" db="EMBL/GenBank/DDBJ databases">
        <title>Isolation and identification of active actinomycetes.</title>
        <authorList>
            <person name="Li X."/>
        </authorList>
    </citation>
    <scope>NUCLEOTIDE SEQUENCE [LARGE SCALE GENOMIC DNA]</scope>
    <source>
        <strain evidence="7 8">NEAU-LLC</strain>
    </source>
</reference>
<protein>
    <submittedName>
        <fullName evidence="7">NfeD family protein</fullName>
    </submittedName>
</protein>
<dbReference type="Gene3D" id="2.40.50.140">
    <property type="entry name" value="Nucleic acid-binding proteins"/>
    <property type="match status" value="1"/>
</dbReference>
<evidence type="ECO:0000256" key="2">
    <source>
        <dbReference type="ARBA" id="ARBA00022692"/>
    </source>
</evidence>
<evidence type="ECO:0000259" key="6">
    <source>
        <dbReference type="Pfam" id="PF01957"/>
    </source>
</evidence>
<comment type="caution">
    <text evidence="7">The sequence shown here is derived from an EMBL/GenBank/DDBJ whole genome shotgun (WGS) entry which is preliminary data.</text>
</comment>
<evidence type="ECO:0000256" key="4">
    <source>
        <dbReference type="ARBA" id="ARBA00023136"/>
    </source>
</evidence>
<comment type="subcellular location">
    <subcellularLocation>
        <location evidence="1">Membrane</location>
        <topology evidence="1">Multi-pass membrane protein</topology>
    </subcellularLocation>
</comment>
<dbReference type="PANTHER" id="PTHR33507:SF3">
    <property type="entry name" value="INNER MEMBRANE PROTEIN YBBJ"/>
    <property type="match status" value="1"/>
</dbReference>
<evidence type="ECO:0000313" key="8">
    <source>
        <dbReference type="Proteomes" id="UP000598426"/>
    </source>
</evidence>
<dbReference type="EMBL" id="JACXZS010000002">
    <property type="protein sequence ID" value="MBD3940893.1"/>
    <property type="molecule type" value="Genomic_DNA"/>
</dbReference>
<evidence type="ECO:0000256" key="5">
    <source>
        <dbReference type="SAM" id="Phobius"/>
    </source>
</evidence>
<evidence type="ECO:0000313" key="7">
    <source>
        <dbReference type="EMBL" id="MBD3940893.1"/>
    </source>
</evidence>
<feature type="domain" description="NfeD-like C-terminal" evidence="6">
    <location>
        <begin position="91"/>
        <end position="154"/>
    </location>
</feature>
<feature type="transmembrane region" description="Helical" evidence="5">
    <location>
        <begin position="54"/>
        <end position="72"/>
    </location>
</feature>
<organism evidence="7 8">
    <name type="scientific">Microbacterium helvum</name>
    <dbReference type="NCBI Taxonomy" id="2773713"/>
    <lineage>
        <taxon>Bacteria</taxon>
        <taxon>Bacillati</taxon>
        <taxon>Actinomycetota</taxon>
        <taxon>Actinomycetes</taxon>
        <taxon>Micrococcales</taxon>
        <taxon>Microbacteriaceae</taxon>
        <taxon>Microbacterium</taxon>
    </lineage>
</organism>
<dbReference type="RefSeq" id="WP_191170526.1">
    <property type="nucleotide sequence ID" value="NZ_JACXZS010000002.1"/>
</dbReference>
<gene>
    <name evidence="7" type="ORF">IF188_04145</name>
</gene>
<feature type="transmembrane region" description="Helical" evidence="5">
    <location>
        <begin position="12"/>
        <end position="34"/>
    </location>
</feature>
<evidence type="ECO:0000256" key="3">
    <source>
        <dbReference type="ARBA" id="ARBA00022989"/>
    </source>
</evidence>
<dbReference type="Pfam" id="PF01957">
    <property type="entry name" value="NfeD"/>
    <property type="match status" value="1"/>
</dbReference>
<keyword evidence="8" id="KW-1185">Reference proteome</keyword>
<keyword evidence="3 5" id="KW-1133">Transmembrane helix</keyword>
<proteinExistence type="predicted"/>
<dbReference type="PANTHER" id="PTHR33507">
    <property type="entry name" value="INNER MEMBRANE PROTEIN YBBJ"/>
    <property type="match status" value="1"/>
</dbReference>
<dbReference type="Proteomes" id="UP000598426">
    <property type="component" value="Unassembled WGS sequence"/>
</dbReference>
<dbReference type="InterPro" id="IPR002810">
    <property type="entry name" value="NfeD-like_C"/>
</dbReference>
<dbReference type="SUPFAM" id="SSF141322">
    <property type="entry name" value="NfeD domain-like"/>
    <property type="match status" value="1"/>
</dbReference>
<keyword evidence="4 5" id="KW-0472">Membrane</keyword>
<keyword evidence="2 5" id="KW-0812">Transmembrane</keyword>